<organism evidence="2 3">
    <name type="scientific">Eremothecium sinecaudum</name>
    <dbReference type="NCBI Taxonomy" id="45286"/>
    <lineage>
        <taxon>Eukaryota</taxon>
        <taxon>Fungi</taxon>
        <taxon>Dikarya</taxon>
        <taxon>Ascomycota</taxon>
        <taxon>Saccharomycotina</taxon>
        <taxon>Saccharomycetes</taxon>
        <taxon>Saccharomycetales</taxon>
        <taxon>Saccharomycetaceae</taxon>
        <taxon>Eremothecium</taxon>
    </lineage>
</organism>
<sequence length="174" mass="19273">MQEHTHSKLRMSSATSSMSSFACSTLKSESDNHVTSAGREPRAGAGKRRTSFLGTLSSRVHMPGGSSPQLLAALPDLQESIFRPYNNYIDYKTTKSPPTSHSTSPFRCYTRPQLQLALQMSEQLTSEALFDEDMFDTSSDEEDATGAKIHHPRPSSAAKKSQHLLSMPYAHRHM</sequence>
<evidence type="ECO:0000256" key="1">
    <source>
        <dbReference type="SAM" id="MobiDB-lite"/>
    </source>
</evidence>
<gene>
    <name evidence="2" type="ORF">AW171_hschr21219</name>
</gene>
<dbReference type="GeneID" id="28721683"/>
<dbReference type="Proteomes" id="UP000243052">
    <property type="component" value="Chromosome ii"/>
</dbReference>
<accession>A0A109UXK8</accession>
<dbReference type="RefSeq" id="XP_017986387.1">
    <property type="nucleotide sequence ID" value="XM_018130898.1"/>
</dbReference>
<proteinExistence type="predicted"/>
<name>A0A109UXK8_9SACH</name>
<feature type="region of interest" description="Disordered" evidence="1">
    <location>
        <begin position="136"/>
        <end position="174"/>
    </location>
</feature>
<reference evidence="2 3" key="1">
    <citation type="submission" date="2016-01" db="EMBL/GenBank/DDBJ databases">
        <title>Genome sequence of the yeast Holleya sinecauda.</title>
        <authorList>
            <person name="Dietrich F.S."/>
        </authorList>
    </citation>
    <scope>NUCLEOTIDE SEQUENCE [LARGE SCALE GENOMIC DNA]</scope>
    <source>
        <strain evidence="2 3">ATCC 58844</strain>
    </source>
</reference>
<protein>
    <submittedName>
        <fullName evidence="2">HBR490Cp</fullName>
    </submittedName>
</protein>
<evidence type="ECO:0000313" key="3">
    <source>
        <dbReference type="Proteomes" id="UP000243052"/>
    </source>
</evidence>
<keyword evidence="3" id="KW-1185">Reference proteome</keyword>
<dbReference type="EMBL" id="CP014242">
    <property type="protein sequence ID" value="AMD19391.1"/>
    <property type="molecule type" value="Genomic_DNA"/>
</dbReference>
<dbReference type="AlphaFoldDB" id="A0A109UXK8"/>
<evidence type="ECO:0000313" key="2">
    <source>
        <dbReference type="EMBL" id="AMD19391.1"/>
    </source>
</evidence>
<feature type="region of interest" description="Disordered" evidence="1">
    <location>
        <begin position="25"/>
        <end position="47"/>
    </location>
</feature>